<keyword evidence="3" id="KW-1133">Transmembrane helix</keyword>
<evidence type="ECO:0000256" key="2">
    <source>
        <dbReference type="ARBA" id="ARBA00023211"/>
    </source>
</evidence>
<organism evidence="4 5">
    <name type="scientific">Rhododendron simsii</name>
    <name type="common">Sims's rhododendron</name>
    <dbReference type="NCBI Taxonomy" id="118357"/>
    <lineage>
        <taxon>Eukaryota</taxon>
        <taxon>Viridiplantae</taxon>
        <taxon>Streptophyta</taxon>
        <taxon>Embryophyta</taxon>
        <taxon>Tracheophyta</taxon>
        <taxon>Spermatophyta</taxon>
        <taxon>Magnoliopsida</taxon>
        <taxon>eudicotyledons</taxon>
        <taxon>Gunneridae</taxon>
        <taxon>Pentapetalae</taxon>
        <taxon>asterids</taxon>
        <taxon>Ericales</taxon>
        <taxon>Ericaceae</taxon>
        <taxon>Ericoideae</taxon>
        <taxon>Rhodoreae</taxon>
        <taxon>Rhododendron</taxon>
    </lineage>
</organism>
<dbReference type="SUPFAM" id="SSF53448">
    <property type="entry name" value="Nucleotide-diphospho-sugar transferases"/>
    <property type="match status" value="1"/>
</dbReference>
<dbReference type="InterPro" id="IPR050587">
    <property type="entry name" value="GNT1/Glycosyltrans_8"/>
</dbReference>
<keyword evidence="1" id="KW-0328">Glycosyltransferase</keyword>
<accession>A0A834LXP8</accession>
<dbReference type="GO" id="GO:0016757">
    <property type="term" value="F:glycosyltransferase activity"/>
    <property type="evidence" value="ECO:0007669"/>
    <property type="project" value="UniProtKB-KW"/>
</dbReference>
<keyword evidence="1" id="KW-0808">Transferase</keyword>
<keyword evidence="3" id="KW-0472">Membrane</keyword>
<reference evidence="4" key="1">
    <citation type="submission" date="2019-11" db="EMBL/GenBank/DDBJ databases">
        <authorList>
            <person name="Liu Y."/>
            <person name="Hou J."/>
            <person name="Li T.-Q."/>
            <person name="Guan C.-H."/>
            <person name="Wu X."/>
            <person name="Wu H.-Z."/>
            <person name="Ling F."/>
            <person name="Zhang R."/>
            <person name="Shi X.-G."/>
            <person name="Ren J.-P."/>
            <person name="Chen E.-F."/>
            <person name="Sun J.-M."/>
        </authorList>
    </citation>
    <scope>NUCLEOTIDE SEQUENCE</scope>
    <source>
        <strain evidence="4">Adult_tree_wgs_1</strain>
        <tissue evidence="4">Leaves</tissue>
    </source>
</reference>
<keyword evidence="3" id="KW-0812">Transmembrane</keyword>
<keyword evidence="5" id="KW-1185">Reference proteome</keyword>
<name>A0A834LXP8_RHOSS</name>
<evidence type="ECO:0000313" key="5">
    <source>
        <dbReference type="Proteomes" id="UP000626092"/>
    </source>
</evidence>
<proteinExistence type="predicted"/>
<dbReference type="InterPro" id="IPR029044">
    <property type="entry name" value="Nucleotide-diphossugar_trans"/>
</dbReference>
<dbReference type="EMBL" id="WJXA01000001">
    <property type="protein sequence ID" value="KAF7152040.1"/>
    <property type="molecule type" value="Genomic_DNA"/>
</dbReference>
<evidence type="ECO:0000256" key="1">
    <source>
        <dbReference type="ARBA" id="ARBA00022676"/>
    </source>
</evidence>
<dbReference type="Proteomes" id="UP000626092">
    <property type="component" value="Unassembled WGS sequence"/>
</dbReference>
<keyword evidence="2" id="KW-0464">Manganese</keyword>
<sequence length="199" mass="21372">MAPHRVTKPTARGLAQAASLSSRAYVTFLAGDGDYVKGVVGLAKGLRKVKAAYPLVVAVLNDVPEEHSGMLVSQGCMVREIGWVHPPENGTKFAWEYYAINYSKLRIWEGFLPGEGIASSPPLPGPTIMRRAATVAVRVLGFGKASFSREVVGIRNLISGTVLGVYPRSLLLGGTGVCLTAGVVNVGVGVRRRWRDRRQ</sequence>
<dbReference type="PANTHER" id="PTHR11183">
    <property type="entry name" value="GLYCOGENIN SUBFAMILY MEMBER"/>
    <property type="match status" value="1"/>
</dbReference>
<dbReference type="Gene3D" id="3.90.550.10">
    <property type="entry name" value="Spore Coat Polysaccharide Biosynthesis Protein SpsA, Chain A"/>
    <property type="match status" value="1"/>
</dbReference>
<evidence type="ECO:0000256" key="3">
    <source>
        <dbReference type="SAM" id="Phobius"/>
    </source>
</evidence>
<evidence type="ECO:0000313" key="4">
    <source>
        <dbReference type="EMBL" id="KAF7152040.1"/>
    </source>
</evidence>
<comment type="caution">
    <text evidence="4">The sequence shown here is derived from an EMBL/GenBank/DDBJ whole genome shotgun (WGS) entry which is preliminary data.</text>
</comment>
<evidence type="ECO:0008006" key="6">
    <source>
        <dbReference type="Google" id="ProtNLM"/>
    </source>
</evidence>
<feature type="transmembrane region" description="Helical" evidence="3">
    <location>
        <begin position="170"/>
        <end position="190"/>
    </location>
</feature>
<dbReference type="AlphaFoldDB" id="A0A834LXP8"/>
<dbReference type="OrthoDB" id="2014201at2759"/>
<gene>
    <name evidence="4" type="ORF">RHSIM_Rhsim01G0129900</name>
</gene>
<protein>
    <recommendedName>
        <fullName evidence="6">Hexosyltransferase</fullName>
    </recommendedName>
</protein>